<evidence type="ECO:0000313" key="1">
    <source>
        <dbReference type="EMBL" id="ADL02598.1"/>
    </source>
</evidence>
<dbReference type="Proteomes" id="UP000002696">
    <property type="component" value="Chromosome"/>
</dbReference>
<organism evidence="1 2">
    <name type="scientific">Brevundimonas subvibrioides (strain ATCC 15264 / DSM 4735 / LMG 14903 / NBRC 16000 / CB 81)</name>
    <name type="common">Caulobacter subvibrioides</name>
    <dbReference type="NCBI Taxonomy" id="633149"/>
    <lineage>
        <taxon>Bacteria</taxon>
        <taxon>Pseudomonadati</taxon>
        <taxon>Pseudomonadota</taxon>
        <taxon>Alphaproteobacteria</taxon>
        <taxon>Caulobacterales</taxon>
        <taxon>Caulobacteraceae</taxon>
        <taxon>Brevundimonas</taxon>
    </lineage>
</organism>
<dbReference type="eggNOG" id="ENOG5033VIY">
    <property type="taxonomic scope" value="Bacteria"/>
</dbReference>
<dbReference type="AlphaFoldDB" id="D9QG56"/>
<keyword evidence="2" id="KW-1185">Reference proteome</keyword>
<dbReference type="BioCyc" id="BSUB633149:G1GM8-3307-MONOMER"/>
<evidence type="ECO:0008006" key="3">
    <source>
        <dbReference type="Google" id="ProtNLM"/>
    </source>
</evidence>
<dbReference type="RefSeq" id="WP_013270698.1">
    <property type="nucleotide sequence ID" value="NC_014375.1"/>
</dbReference>
<dbReference type="KEGG" id="bsb:Bresu_3292"/>
<evidence type="ECO:0000313" key="2">
    <source>
        <dbReference type="Proteomes" id="UP000002696"/>
    </source>
</evidence>
<protein>
    <recommendedName>
        <fullName evidence="3">Sulfotransferase family protein</fullName>
    </recommendedName>
</protein>
<dbReference type="STRING" id="633149.Bresu_3292"/>
<dbReference type="InParanoid" id="D9QG56"/>
<reference evidence="2" key="1">
    <citation type="journal article" date="2011" name="J. Bacteriol.">
        <title>Genome sequences of eight morphologically diverse alphaproteobacteria.</title>
        <authorList>
            <consortium name="US DOE Joint Genome Institute"/>
            <person name="Brown P.J."/>
            <person name="Kysela D.T."/>
            <person name="Buechlein A."/>
            <person name="Hemmerich C."/>
            <person name="Brun Y.V."/>
        </authorList>
    </citation>
    <scope>NUCLEOTIDE SEQUENCE [LARGE SCALE GENOMIC DNA]</scope>
    <source>
        <strain evidence="2">ATCC 15264 / DSM 4735 / LMG 14903 / NBRC 16000 / CB 81</strain>
    </source>
</reference>
<dbReference type="EMBL" id="CP002102">
    <property type="protein sequence ID" value="ADL02598.1"/>
    <property type="molecule type" value="Genomic_DNA"/>
</dbReference>
<accession>D9QG56</accession>
<gene>
    <name evidence="1" type="ordered locus">Bresu_3292</name>
</gene>
<proteinExistence type="predicted"/>
<name>D9QG56_BRESC</name>
<dbReference type="HOGENOM" id="CLU_1064249_0_0_5"/>
<sequence>MSECNPDVQSEDVRAILRDNLFENPDVGDLNAAMETDVWVVSIPKCSTTSIQYGLQRLGHRVIHAHTNPSTHEAFANGHVLADAGIGIEDILKARLETSSRRLHFFFGYREPVAWWVSLAGQFALDYEAIAANHPHEMSGQTHPWNKYSIEDMELIARKAFGVDLRAEPFDHERGLRVIEQDGFTIVLYRADRMEAVEGYIQAEIAPRFEMSRDRVNLDPRYLAFKDGFTPSADVVARLYEDPWFRYFFTAVERQARLAAL</sequence>
<dbReference type="OrthoDB" id="8479765at2"/>